<evidence type="ECO:0000313" key="1">
    <source>
        <dbReference type="EMBL" id="SPZ07524.1"/>
    </source>
</evidence>
<dbReference type="RefSeq" id="WP_112297801.1">
    <property type="nucleotide sequence ID" value="NZ_UAUF01000012.1"/>
</dbReference>
<gene>
    <name evidence="1" type="ORF">NCTC11842_02372</name>
</gene>
<reference evidence="1 2" key="1">
    <citation type="submission" date="2018-06" db="EMBL/GenBank/DDBJ databases">
        <authorList>
            <consortium name="Pathogen Informatics"/>
            <person name="Doyle S."/>
        </authorList>
    </citation>
    <scope>NUCLEOTIDE SEQUENCE [LARGE SCALE GENOMIC DNA]</scope>
    <source>
        <strain evidence="1 2">NCTC11842</strain>
    </source>
</reference>
<sequence length="83" mass="9535">MTNDHFHHWNDGRGHRRVFVNGNEVLNVRWADTKQGIVVYAPRPYKVKRPEGDVVYTRRLRGVVTVVPVEESRDGQGSHDVNG</sequence>
<dbReference type="Proteomes" id="UP000250443">
    <property type="component" value="Unassembled WGS sequence"/>
</dbReference>
<dbReference type="AlphaFoldDB" id="A0A2X2CJN0"/>
<proteinExistence type="predicted"/>
<dbReference type="EMBL" id="UAUF01000012">
    <property type="protein sequence ID" value="SPZ07524.1"/>
    <property type="molecule type" value="Genomic_DNA"/>
</dbReference>
<organism evidence="1 2">
    <name type="scientific">Pseudomonas luteola</name>
    <dbReference type="NCBI Taxonomy" id="47886"/>
    <lineage>
        <taxon>Bacteria</taxon>
        <taxon>Pseudomonadati</taxon>
        <taxon>Pseudomonadota</taxon>
        <taxon>Gammaproteobacteria</taxon>
        <taxon>Pseudomonadales</taxon>
        <taxon>Pseudomonadaceae</taxon>
        <taxon>Pseudomonas</taxon>
    </lineage>
</organism>
<name>A0A2X2CJN0_PSELU</name>
<evidence type="ECO:0000313" key="2">
    <source>
        <dbReference type="Proteomes" id="UP000250443"/>
    </source>
</evidence>
<accession>A0A2X2CJN0</accession>
<protein>
    <submittedName>
        <fullName evidence="1">Uncharacterized protein</fullName>
    </submittedName>
</protein>